<feature type="transmembrane region" description="Helical" evidence="3">
    <location>
        <begin position="227"/>
        <end position="246"/>
    </location>
</feature>
<feature type="transmembrane region" description="Helical" evidence="3">
    <location>
        <begin position="30"/>
        <end position="51"/>
    </location>
</feature>
<dbReference type="SUPFAM" id="SSF103481">
    <property type="entry name" value="Multidrug resistance efflux transporter EmrE"/>
    <property type="match status" value="2"/>
</dbReference>
<dbReference type="PANTHER" id="PTHR22911">
    <property type="entry name" value="ACYL-MALONYL CONDENSING ENZYME-RELATED"/>
    <property type="match status" value="1"/>
</dbReference>
<comment type="similarity">
    <text evidence="2">Belongs to the EamA transporter family.</text>
</comment>
<comment type="caution">
    <text evidence="5">The sequence shown here is derived from an EMBL/GenBank/DDBJ whole genome shotgun (WGS) entry which is preliminary data.</text>
</comment>
<feature type="transmembrane region" description="Helical" evidence="3">
    <location>
        <begin position="279"/>
        <end position="299"/>
    </location>
</feature>
<accession>A0ABP3FJF2</accession>
<evidence type="ECO:0000256" key="2">
    <source>
        <dbReference type="ARBA" id="ARBA00007362"/>
    </source>
</evidence>
<dbReference type="Proteomes" id="UP001500782">
    <property type="component" value="Unassembled WGS sequence"/>
</dbReference>
<dbReference type="InterPro" id="IPR000620">
    <property type="entry name" value="EamA_dom"/>
</dbReference>
<feature type="transmembrane region" description="Helical" evidence="3">
    <location>
        <begin position="154"/>
        <end position="174"/>
    </location>
</feature>
<keyword evidence="3" id="KW-1133">Transmembrane helix</keyword>
<feature type="domain" description="EamA" evidence="4">
    <location>
        <begin position="157"/>
        <end position="298"/>
    </location>
</feature>
<reference evidence="6" key="1">
    <citation type="journal article" date="2019" name="Int. J. Syst. Evol. Microbiol.">
        <title>The Global Catalogue of Microorganisms (GCM) 10K type strain sequencing project: providing services to taxonomists for standard genome sequencing and annotation.</title>
        <authorList>
            <consortium name="The Broad Institute Genomics Platform"/>
            <consortium name="The Broad Institute Genome Sequencing Center for Infectious Disease"/>
            <person name="Wu L."/>
            <person name="Ma J."/>
        </authorList>
    </citation>
    <scope>NUCLEOTIDE SEQUENCE [LARGE SCALE GENOMIC DNA]</scope>
    <source>
        <strain evidence="6">JCM 9731</strain>
    </source>
</reference>
<proteinExistence type="inferred from homology"/>
<feature type="transmembrane region" description="Helical" evidence="3">
    <location>
        <begin position="58"/>
        <end position="78"/>
    </location>
</feature>
<feature type="transmembrane region" description="Helical" evidence="3">
    <location>
        <begin position="123"/>
        <end position="142"/>
    </location>
</feature>
<sequence length="300" mass="32047">MGIAFAVLSGLSFAAGNIVAKKALDQSTLRYSIWITSLVNLLLFAVIDIIYRLTATDPAPITTTGTLIFIAAGFLTTFLGRKTLYISFQSIGPSRGSAIKNSSPIFTLLVAFFFLHESMSTNALIGVIIVIIGILLQGLAMFRETAGTPNSGSALHGYFFAIASATLFGVGLAVRSPGMEEIPDPYFGALMSAIVTLFFATGEEIYTNGPKAFPSFIKNCFKLENRWYYVAGVCTSMGVGSFFIAISIMQVSIVATIAAIEPLLTILLSVIILKKTETITRFTVLSAVVVILGVAFIMLG</sequence>
<dbReference type="Gene3D" id="1.10.3730.20">
    <property type="match status" value="1"/>
</dbReference>
<dbReference type="Pfam" id="PF00892">
    <property type="entry name" value="EamA"/>
    <property type="match status" value="2"/>
</dbReference>
<comment type="subcellular location">
    <subcellularLocation>
        <location evidence="1">Endomembrane system</location>
        <topology evidence="1">Multi-pass membrane protein</topology>
    </subcellularLocation>
</comment>
<evidence type="ECO:0000313" key="6">
    <source>
        <dbReference type="Proteomes" id="UP001500782"/>
    </source>
</evidence>
<evidence type="ECO:0000259" key="4">
    <source>
        <dbReference type="Pfam" id="PF00892"/>
    </source>
</evidence>
<feature type="domain" description="EamA" evidence="4">
    <location>
        <begin position="1"/>
        <end position="136"/>
    </location>
</feature>
<name>A0ABP3FJF2_9BACI</name>
<gene>
    <name evidence="5" type="ORF">GCM10008967_07510</name>
</gene>
<keyword evidence="6" id="KW-1185">Reference proteome</keyword>
<keyword evidence="3" id="KW-0472">Membrane</keyword>
<dbReference type="EMBL" id="BAAADJ010000006">
    <property type="protein sequence ID" value="GAA0319479.1"/>
    <property type="molecule type" value="Genomic_DNA"/>
</dbReference>
<dbReference type="RefSeq" id="WP_343796505.1">
    <property type="nucleotide sequence ID" value="NZ_BAAADJ010000006.1"/>
</dbReference>
<evidence type="ECO:0000256" key="3">
    <source>
        <dbReference type="SAM" id="Phobius"/>
    </source>
</evidence>
<dbReference type="PANTHER" id="PTHR22911:SF137">
    <property type="entry name" value="SOLUTE CARRIER FAMILY 35 MEMBER G2-RELATED"/>
    <property type="match status" value="1"/>
</dbReference>
<dbReference type="InterPro" id="IPR037185">
    <property type="entry name" value="EmrE-like"/>
</dbReference>
<feature type="transmembrane region" description="Helical" evidence="3">
    <location>
        <begin position="253"/>
        <end position="273"/>
    </location>
</feature>
<evidence type="ECO:0000313" key="5">
    <source>
        <dbReference type="EMBL" id="GAA0319479.1"/>
    </source>
</evidence>
<keyword evidence="3" id="KW-0812">Transmembrane</keyword>
<feature type="transmembrane region" description="Helical" evidence="3">
    <location>
        <begin position="186"/>
        <end position="207"/>
    </location>
</feature>
<protein>
    <recommendedName>
        <fullName evidence="4">EamA domain-containing protein</fullName>
    </recommendedName>
</protein>
<organism evidence="5 6">
    <name type="scientific">Bacillus carboniphilus</name>
    <dbReference type="NCBI Taxonomy" id="86663"/>
    <lineage>
        <taxon>Bacteria</taxon>
        <taxon>Bacillati</taxon>
        <taxon>Bacillota</taxon>
        <taxon>Bacilli</taxon>
        <taxon>Bacillales</taxon>
        <taxon>Bacillaceae</taxon>
        <taxon>Bacillus</taxon>
    </lineage>
</organism>
<evidence type="ECO:0000256" key="1">
    <source>
        <dbReference type="ARBA" id="ARBA00004127"/>
    </source>
</evidence>